<gene>
    <name evidence="2" type="ORF">Mal52_14780</name>
</gene>
<evidence type="ECO:0000256" key="1">
    <source>
        <dbReference type="SAM" id="MobiDB-lite"/>
    </source>
</evidence>
<keyword evidence="3" id="KW-1185">Reference proteome</keyword>
<feature type="region of interest" description="Disordered" evidence="1">
    <location>
        <begin position="108"/>
        <end position="127"/>
    </location>
</feature>
<dbReference type="AlphaFoldDB" id="A0A517ZKM1"/>
<accession>A0A517ZKM1</accession>
<protein>
    <submittedName>
        <fullName evidence="2">Uncharacterized protein</fullName>
    </submittedName>
</protein>
<evidence type="ECO:0000313" key="3">
    <source>
        <dbReference type="Proteomes" id="UP000319383"/>
    </source>
</evidence>
<evidence type="ECO:0000313" key="2">
    <source>
        <dbReference type="EMBL" id="QDU43007.1"/>
    </source>
</evidence>
<sequence>MVVVSPHQFIKRSISTLVVNSVGFVPCGNFSQGRFLESSEMRISVGSSGARCVLVFLGDPQRSHHGPVHRNSDIPMPHRPRPAAPFSTAKAASSLHMRECVQKFQGPLSTRNHSLKPGGSNSSCRVGKRDSIRGGNCKAIHTPLRDKQLPCHVEAHCGPCVASHLTGMAYGEISALAIKQARYKPEAPPPIDHAGQMESPS</sequence>
<reference evidence="2 3" key="1">
    <citation type="submission" date="2019-02" db="EMBL/GenBank/DDBJ databases">
        <title>Deep-cultivation of Planctomycetes and their phenomic and genomic characterization uncovers novel biology.</title>
        <authorList>
            <person name="Wiegand S."/>
            <person name="Jogler M."/>
            <person name="Boedeker C."/>
            <person name="Pinto D."/>
            <person name="Vollmers J."/>
            <person name="Rivas-Marin E."/>
            <person name="Kohn T."/>
            <person name="Peeters S.H."/>
            <person name="Heuer A."/>
            <person name="Rast P."/>
            <person name="Oberbeckmann S."/>
            <person name="Bunk B."/>
            <person name="Jeske O."/>
            <person name="Meyerdierks A."/>
            <person name="Storesund J.E."/>
            <person name="Kallscheuer N."/>
            <person name="Luecker S."/>
            <person name="Lage O.M."/>
            <person name="Pohl T."/>
            <person name="Merkel B.J."/>
            <person name="Hornburger P."/>
            <person name="Mueller R.-W."/>
            <person name="Bruemmer F."/>
            <person name="Labrenz M."/>
            <person name="Spormann A.M."/>
            <person name="Op den Camp H."/>
            <person name="Overmann J."/>
            <person name="Amann R."/>
            <person name="Jetten M.S.M."/>
            <person name="Mascher T."/>
            <person name="Medema M.H."/>
            <person name="Devos D.P."/>
            <person name="Kaster A.-K."/>
            <person name="Ovreas L."/>
            <person name="Rohde M."/>
            <person name="Galperin M.Y."/>
            <person name="Jogler C."/>
        </authorList>
    </citation>
    <scope>NUCLEOTIDE SEQUENCE [LARGE SCALE GENOMIC DNA]</scope>
    <source>
        <strain evidence="2 3">Mal52</strain>
    </source>
</reference>
<feature type="region of interest" description="Disordered" evidence="1">
    <location>
        <begin position="63"/>
        <end position="85"/>
    </location>
</feature>
<dbReference type="EMBL" id="CP036276">
    <property type="protein sequence ID" value="QDU43007.1"/>
    <property type="molecule type" value="Genomic_DNA"/>
</dbReference>
<organism evidence="2 3">
    <name type="scientific">Symmachiella dynata</name>
    <dbReference type="NCBI Taxonomy" id="2527995"/>
    <lineage>
        <taxon>Bacteria</taxon>
        <taxon>Pseudomonadati</taxon>
        <taxon>Planctomycetota</taxon>
        <taxon>Planctomycetia</taxon>
        <taxon>Planctomycetales</taxon>
        <taxon>Planctomycetaceae</taxon>
        <taxon>Symmachiella</taxon>
    </lineage>
</organism>
<dbReference type="Proteomes" id="UP000319383">
    <property type="component" value="Chromosome"/>
</dbReference>
<proteinExistence type="predicted"/>
<dbReference type="KEGG" id="sdyn:Mal52_14780"/>
<name>A0A517ZKM1_9PLAN</name>